<proteinExistence type="predicted"/>
<evidence type="ECO:0000313" key="3">
    <source>
        <dbReference type="Proteomes" id="UP001374535"/>
    </source>
</evidence>
<accession>A0AAQ3RNX7</accession>
<keyword evidence="3" id="KW-1185">Reference proteome</keyword>
<feature type="compositionally biased region" description="Basic residues" evidence="1">
    <location>
        <begin position="52"/>
        <end position="61"/>
    </location>
</feature>
<protein>
    <submittedName>
        <fullName evidence="2">Uncharacterized protein</fullName>
    </submittedName>
</protein>
<feature type="compositionally biased region" description="Basic residues" evidence="1">
    <location>
        <begin position="99"/>
        <end position="109"/>
    </location>
</feature>
<sequence>MHSHGEISEIPESQRTSAKQSHSANRVGVRHLDSGKGNPKIHLSPFRIETKKTRHRGKKIKMNSTRKSNLHCETDKFPTKKKEKTEGIKIESIGFNNGPHKRRGINKRL</sequence>
<feature type="compositionally biased region" description="Polar residues" evidence="1">
    <location>
        <begin position="11"/>
        <end position="24"/>
    </location>
</feature>
<gene>
    <name evidence="2" type="ORF">V8G54_023170</name>
</gene>
<evidence type="ECO:0000256" key="1">
    <source>
        <dbReference type="SAM" id="MobiDB-lite"/>
    </source>
</evidence>
<dbReference type="AlphaFoldDB" id="A0AAQ3RNX7"/>
<organism evidence="2 3">
    <name type="scientific">Vigna mungo</name>
    <name type="common">Black gram</name>
    <name type="synonym">Phaseolus mungo</name>
    <dbReference type="NCBI Taxonomy" id="3915"/>
    <lineage>
        <taxon>Eukaryota</taxon>
        <taxon>Viridiplantae</taxon>
        <taxon>Streptophyta</taxon>
        <taxon>Embryophyta</taxon>
        <taxon>Tracheophyta</taxon>
        <taxon>Spermatophyta</taxon>
        <taxon>Magnoliopsida</taxon>
        <taxon>eudicotyledons</taxon>
        <taxon>Gunneridae</taxon>
        <taxon>Pentapetalae</taxon>
        <taxon>rosids</taxon>
        <taxon>fabids</taxon>
        <taxon>Fabales</taxon>
        <taxon>Fabaceae</taxon>
        <taxon>Papilionoideae</taxon>
        <taxon>50 kb inversion clade</taxon>
        <taxon>NPAAA clade</taxon>
        <taxon>indigoferoid/millettioid clade</taxon>
        <taxon>Phaseoleae</taxon>
        <taxon>Vigna</taxon>
    </lineage>
</organism>
<evidence type="ECO:0000313" key="2">
    <source>
        <dbReference type="EMBL" id="WVZ02364.1"/>
    </source>
</evidence>
<reference evidence="2 3" key="1">
    <citation type="journal article" date="2023" name="Life. Sci Alliance">
        <title>Evolutionary insights into 3D genome organization and epigenetic landscape of Vigna mungo.</title>
        <authorList>
            <person name="Junaid A."/>
            <person name="Singh B."/>
            <person name="Bhatia S."/>
        </authorList>
    </citation>
    <scope>NUCLEOTIDE SEQUENCE [LARGE SCALE GENOMIC DNA]</scope>
    <source>
        <strain evidence="2">Urdbean</strain>
    </source>
</reference>
<name>A0AAQ3RNX7_VIGMU</name>
<dbReference type="Proteomes" id="UP001374535">
    <property type="component" value="Chromosome 7"/>
</dbReference>
<feature type="region of interest" description="Disordered" evidence="1">
    <location>
        <begin position="1"/>
        <end position="109"/>
    </location>
</feature>
<dbReference type="EMBL" id="CP144694">
    <property type="protein sequence ID" value="WVZ02364.1"/>
    <property type="molecule type" value="Genomic_DNA"/>
</dbReference>
<feature type="compositionally biased region" description="Basic and acidic residues" evidence="1">
    <location>
        <begin position="70"/>
        <end position="89"/>
    </location>
</feature>